<organism evidence="2 3">
    <name type="scientific">Parashewanella curva</name>
    <dbReference type="NCBI Taxonomy" id="2338552"/>
    <lineage>
        <taxon>Bacteria</taxon>
        <taxon>Pseudomonadati</taxon>
        <taxon>Pseudomonadota</taxon>
        <taxon>Gammaproteobacteria</taxon>
        <taxon>Alteromonadales</taxon>
        <taxon>Shewanellaceae</taxon>
        <taxon>Parashewanella</taxon>
    </lineage>
</organism>
<comment type="caution">
    <text evidence="2">The sequence shown here is derived from an EMBL/GenBank/DDBJ whole genome shotgun (WGS) entry which is preliminary data.</text>
</comment>
<dbReference type="RefSeq" id="WP_121839066.1">
    <property type="nucleotide sequence ID" value="NZ_ML014778.1"/>
</dbReference>
<dbReference type="AlphaFoldDB" id="A0A3L8Q003"/>
<dbReference type="InterPro" id="IPR054031">
    <property type="entry name" value="XylR_PBP1"/>
</dbReference>
<gene>
    <name evidence="2" type="ORF">D5018_11055</name>
</gene>
<evidence type="ECO:0000313" key="3">
    <source>
        <dbReference type="Proteomes" id="UP000281474"/>
    </source>
</evidence>
<evidence type="ECO:0000259" key="1">
    <source>
        <dbReference type="Pfam" id="PF22177"/>
    </source>
</evidence>
<feature type="domain" description="Xylose operon regulatory protein N-terminal" evidence="1">
    <location>
        <begin position="6"/>
        <end position="67"/>
    </location>
</feature>
<dbReference type="OrthoDB" id="8766450at2"/>
<dbReference type="InterPro" id="IPR028082">
    <property type="entry name" value="Peripla_BP_I"/>
</dbReference>
<evidence type="ECO:0000313" key="2">
    <source>
        <dbReference type="EMBL" id="RLV59682.1"/>
    </source>
</evidence>
<dbReference type="Proteomes" id="UP000281474">
    <property type="component" value="Unassembled WGS sequence"/>
</dbReference>
<dbReference type="SUPFAM" id="SSF53822">
    <property type="entry name" value="Periplasmic binding protein-like I"/>
    <property type="match status" value="1"/>
</dbReference>
<keyword evidence="3" id="KW-1185">Reference proteome</keyword>
<accession>A0A3L8Q003</accession>
<dbReference type="Gene3D" id="3.40.50.2300">
    <property type="match status" value="1"/>
</dbReference>
<dbReference type="EMBL" id="QZEI01000029">
    <property type="protein sequence ID" value="RLV59682.1"/>
    <property type="molecule type" value="Genomic_DNA"/>
</dbReference>
<name>A0A3L8Q003_9GAMM</name>
<proteinExistence type="predicted"/>
<protein>
    <submittedName>
        <fullName evidence="2">Transcriptional regulator</fullName>
    </submittedName>
</protein>
<dbReference type="Pfam" id="PF22177">
    <property type="entry name" value="PBP1_XylR"/>
    <property type="match status" value="1"/>
</dbReference>
<reference evidence="2 3" key="1">
    <citation type="submission" date="2018-09" db="EMBL/GenBank/DDBJ databases">
        <title>Phylogeny of the Shewanellaceae, and recommendation for two new genera, Pseudoshewanella and Parashewanella.</title>
        <authorList>
            <person name="Wang G."/>
        </authorList>
    </citation>
    <scope>NUCLEOTIDE SEQUENCE [LARGE SCALE GENOMIC DNA]</scope>
    <source>
        <strain evidence="2 3">C51</strain>
    </source>
</reference>
<sequence length="69" mass="8148">MNQKYRVTLLFNANKVYDRQIIQGIGEYVQSSDCDWELFIPEDFTTHLEKPHHLNVDGIIADFDDPKKH</sequence>